<evidence type="ECO:0000256" key="1">
    <source>
        <dbReference type="SAM" id="SignalP"/>
    </source>
</evidence>
<dbReference type="RefSeq" id="WP_178933997.1">
    <property type="nucleotide sequence ID" value="NZ_JACBAZ010000008.1"/>
</dbReference>
<dbReference type="InterPro" id="IPR012938">
    <property type="entry name" value="Glc/Sorbosone_DH"/>
</dbReference>
<dbReference type="PANTHER" id="PTHR19328:SF75">
    <property type="entry name" value="ALDOSE SUGAR DEHYDROGENASE YLII"/>
    <property type="match status" value="1"/>
</dbReference>
<sequence length="384" mass="43253">MHYLRLTLMWIASAFYLHAGVTTTLVTDELKLPVWASAPEGTSQLLWIVEKKGTIQILDRKSGKKQLFLDIVSRVGSKGNEEGLLGLAFEKDYLKSGRFYVNLTNPKGFTEIIRFTAHGKDKRQCKPESAEVLLTYKQDYRNHNGGWIGIGPDGYLYIGNGDGGSANDPKDRAQDLSSHLGKLLRIDVSPEKGYRIPKDNPFKNNSKAKAEIYAYGLRNPWRCSWDRKTKDFYIADVGQNAWEEINYVPAGKGKGANYGWRLREGMIATPKKKVGGDKPRAAIDPVYVYRHGSGPDQGVSVTGGYVYRGPIQSLQGKYFFADYANPRIWSFEIKNGKMHNFEDWTDTFKYKGKSIKSISSFGEDPEGNLLIISYKGSIYQVVEQ</sequence>
<proteinExistence type="predicted"/>
<dbReference type="SUPFAM" id="SSF50952">
    <property type="entry name" value="Soluble quinoprotein glucose dehydrogenase"/>
    <property type="match status" value="1"/>
</dbReference>
<keyword evidence="4" id="KW-1185">Reference proteome</keyword>
<evidence type="ECO:0000259" key="2">
    <source>
        <dbReference type="Pfam" id="PF07995"/>
    </source>
</evidence>
<protein>
    <submittedName>
        <fullName evidence="3">PQQ-dependent sugar dehydrogenase</fullName>
    </submittedName>
</protein>
<dbReference type="EMBL" id="JACBAZ010000008">
    <property type="protein sequence ID" value="NWK57169.1"/>
    <property type="molecule type" value="Genomic_DNA"/>
</dbReference>
<evidence type="ECO:0000313" key="4">
    <source>
        <dbReference type="Proteomes" id="UP000557872"/>
    </source>
</evidence>
<dbReference type="Pfam" id="PF07995">
    <property type="entry name" value="GSDH"/>
    <property type="match status" value="1"/>
</dbReference>
<feature type="domain" description="Glucose/Sorbosone dehydrogenase" evidence="2">
    <location>
        <begin position="46"/>
        <end position="372"/>
    </location>
</feature>
<keyword evidence="1" id="KW-0732">Signal</keyword>
<dbReference type="Gene3D" id="2.120.10.30">
    <property type="entry name" value="TolB, C-terminal domain"/>
    <property type="match status" value="1"/>
</dbReference>
<dbReference type="AlphaFoldDB" id="A0A851GJ15"/>
<gene>
    <name evidence="3" type="ORF">HW115_16220</name>
</gene>
<organism evidence="3 4">
    <name type="scientific">Oceaniferula marina</name>
    <dbReference type="NCBI Taxonomy" id="2748318"/>
    <lineage>
        <taxon>Bacteria</taxon>
        <taxon>Pseudomonadati</taxon>
        <taxon>Verrucomicrobiota</taxon>
        <taxon>Verrucomicrobiia</taxon>
        <taxon>Verrucomicrobiales</taxon>
        <taxon>Verrucomicrobiaceae</taxon>
        <taxon>Oceaniferula</taxon>
    </lineage>
</organism>
<dbReference type="InterPro" id="IPR011042">
    <property type="entry name" value="6-blade_b-propeller_TolB-like"/>
</dbReference>
<reference evidence="3 4" key="1">
    <citation type="submission" date="2020-07" db="EMBL/GenBank/DDBJ databases">
        <title>Roseicoccus Jingziensis gen. nov., sp. nov., isolated from coastal seawater.</title>
        <authorList>
            <person name="Feng X."/>
        </authorList>
    </citation>
    <scope>NUCLEOTIDE SEQUENCE [LARGE SCALE GENOMIC DNA]</scope>
    <source>
        <strain evidence="3 4">N1E253</strain>
    </source>
</reference>
<feature type="signal peptide" evidence="1">
    <location>
        <begin position="1"/>
        <end position="19"/>
    </location>
</feature>
<dbReference type="PANTHER" id="PTHR19328">
    <property type="entry name" value="HEDGEHOG-INTERACTING PROTEIN"/>
    <property type="match status" value="1"/>
</dbReference>
<comment type="caution">
    <text evidence="3">The sequence shown here is derived from an EMBL/GenBank/DDBJ whole genome shotgun (WGS) entry which is preliminary data.</text>
</comment>
<accession>A0A851GJ15</accession>
<dbReference type="Proteomes" id="UP000557872">
    <property type="component" value="Unassembled WGS sequence"/>
</dbReference>
<feature type="chain" id="PRO_5032322731" evidence="1">
    <location>
        <begin position="20"/>
        <end position="384"/>
    </location>
</feature>
<name>A0A851GJ15_9BACT</name>
<evidence type="ECO:0000313" key="3">
    <source>
        <dbReference type="EMBL" id="NWK57169.1"/>
    </source>
</evidence>
<dbReference type="InterPro" id="IPR011041">
    <property type="entry name" value="Quinoprot_gluc/sorb_DH_b-prop"/>
</dbReference>